<dbReference type="PANTHER" id="PTHR33202:SF7">
    <property type="entry name" value="FERRIC UPTAKE REGULATION PROTEIN"/>
    <property type="match status" value="1"/>
</dbReference>
<evidence type="ECO:0000313" key="9">
    <source>
        <dbReference type="Proteomes" id="UP000076394"/>
    </source>
</evidence>
<comment type="similarity">
    <text evidence="1">Belongs to the Fur family.</text>
</comment>
<dbReference type="PANTHER" id="PTHR33202">
    <property type="entry name" value="ZINC UPTAKE REGULATION PROTEIN"/>
    <property type="match status" value="1"/>
</dbReference>
<keyword evidence="5" id="KW-0238">DNA-binding</keyword>
<feature type="binding site" evidence="7">
    <location>
        <position position="138"/>
    </location>
    <ligand>
        <name>Zn(2+)</name>
        <dbReference type="ChEBI" id="CHEBI:29105"/>
    </ligand>
</feature>
<sequence length="142" mass="15816">MHKQNSIAGELAGDGFRLTPQRVLILEALDMAEGHISAEDIYAEVGQEYPNINISTVYRTLELLKGQGLVLETDMGDGRLRYHSVNKGSHHYLVCRKCGQVTDLSEDMVKQLEQSIFKTYGFAADFKNLVIYGQCQKCGDSA</sequence>
<evidence type="ECO:0000256" key="4">
    <source>
        <dbReference type="ARBA" id="ARBA00023015"/>
    </source>
</evidence>
<dbReference type="EMBL" id="CP011127">
    <property type="protein sequence ID" value="AMU85851.1"/>
    <property type="molecule type" value="Genomic_DNA"/>
</dbReference>
<dbReference type="InterPro" id="IPR036390">
    <property type="entry name" value="WH_DNA-bd_sf"/>
</dbReference>
<dbReference type="AlphaFoldDB" id="A0A142V8B8"/>
<protein>
    <submittedName>
        <fullName evidence="8">FUR family transcriptional regulator</fullName>
    </submittedName>
</protein>
<dbReference type="GO" id="GO:1900376">
    <property type="term" value="P:regulation of secondary metabolite biosynthetic process"/>
    <property type="evidence" value="ECO:0007669"/>
    <property type="project" value="TreeGrafter"/>
</dbReference>
<name>A0A142V8B8_9CHLR</name>
<keyword evidence="7" id="KW-0479">Metal-binding</keyword>
<dbReference type="RefSeq" id="WP_034376958.1">
    <property type="nucleotide sequence ID" value="NZ_AP024514.1"/>
</dbReference>
<evidence type="ECO:0000256" key="7">
    <source>
        <dbReference type="PIRSR" id="PIRSR602481-1"/>
    </source>
</evidence>
<evidence type="ECO:0000256" key="2">
    <source>
        <dbReference type="ARBA" id="ARBA00022491"/>
    </source>
</evidence>
<dbReference type="GO" id="GO:0045892">
    <property type="term" value="P:negative regulation of DNA-templated transcription"/>
    <property type="evidence" value="ECO:0007669"/>
    <property type="project" value="TreeGrafter"/>
</dbReference>
<dbReference type="OrthoDB" id="8659436at2"/>
<comment type="cofactor">
    <cofactor evidence="7">
        <name>Zn(2+)</name>
        <dbReference type="ChEBI" id="CHEBI:29105"/>
    </cofactor>
    <text evidence="7">Binds 1 zinc ion per subunit.</text>
</comment>
<dbReference type="CDD" id="cd07153">
    <property type="entry name" value="Fur_like"/>
    <property type="match status" value="1"/>
</dbReference>
<dbReference type="Gene3D" id="3.30.1490.190">
    <property type="match status" value="1"/>
</dbReference>
<keyword evidence="3 7" id="KW-0862">Zinc</keyword>
<proteinExistence type="inferred from homology"/>
<reference evidence="8 9" key="1">
    <citation type="submission" date="2015-03" db="EMBL/GenBank/DDBJ databases">
        <title>Genomic characterization of Dehalococcoides mccartyi strain 11a5, an unusal plasmid-containing chloroethene dechlorinator.</title>
        <authorList>
            <person name="Zhao S."/>
            <person name="Ding C."/>
            <person name="He J."/>
        </authorList>
    </citation>
    <scope>NUCLEOTIDE SEQUENCE [LARGE SCALE GENOMIC DNA]</scope>
    <source>
        <strain evidence="8 9">11a5</strain>
    </source>
</reference>
<gene>
    <name evidence="8" type="ORF">Dm11a5_0019</name>
</gene>
<dbReference type="GO" id="GO:0003700">
    <property type="term" value="F:DNA-binding transcription factor activity"/>
    <property type="evidence" value="ECO:0007669"/>
    <property type="project" value="InterPro"/>
</dbReference>
<feature type="binding site" evidence="7">
    <location>
        <position position="98"/>
    </location>
    <ligand>
        <name>Zn(2+)</name>
        <dbReference type="ChEBI" id="CHEBI:29105"/>
    </ligand>
</feature>
<dbReference type="InterPro" id="IPR036388">
    <property type="entry name" value="WH-like_DNA-bd_sf"/>
</dbReference>
<feature type="binding site" evidence="7">
    <location>
        <position position="95"/>
    </location>
    <ligand>
        <name>Zn(2+)</name>
        <dbReference type="ChEBI" id="CHEBI:29105"/>
    </ligand>
</feature>
<evidence type="ECO:0000256" key="6">
    <source>
        <dbReference type="ARBA" id="ARBA00023163"/>
    </source>
</evidence>
<dbReference type="PATRIC" id="fig|61435.13.peg.19"/>
<dbReference type="Proteomes" id="UP000076394">
    <property type="component" value="Chromosome"/>
</dbReference>
<evidence type="ECO:0000313" key="8">
    <source>
        <dbReference type="EMBL" id="AMU85851.1"/>
    </source>
</evidence>
<evidence type="ECO:0000256" key="1">
    <source>
        <dbReference type="ARBA" id="ARBA00007957"/>
    </source>
</evidence>
<keyword evidence="4" id="KW-0805">Transcription regulation</keyword>
<keyword evidence="6" id="KW-0804">Transcription</keyword>
<dbReference type="InterPro" id="IPR002481">
    <property type="entry name" value="FUR"/>
</dbReference>
<organism evidence="8 9">
    <name type="scientific">Dehalococcoides mccartyi</name>
    <dbReference type="NCBI Taxonomy" id="61435"/>
    <lineage>
        <taxon>Bacteria</taxon>
        <taxon>Bacillati</taxon>
        <taxon>Chloroflexota</taxon>
        <taxon>Dehalococcoidia</taxon>
        <taxon>Dehalococcoidales</taxon>
        <taxon>Dehalococcoidaceae</taxon>
        <taxon>Dehalococcoides</taxon>
    </lineage>
</organism>
<evidence type="ECO:0000256" key="3">
    <source>
        <dbReference type="ARBA" id="ARBA00022833"/>
    </source>
</evidence>
<dbReference type="Gene3D" id="1.10.10.10">
    <property type="entry name" value="Winged helix-like DNA-binding domain superfamily/Winged helix DNA-binding domain"/>
    <property type="match status" value="1"/>
</dbReference>
<evidence type="ECO:0000256" key="5">
    <source>
        <dbReference type="ARBA" id="ARBA00023125"/>
    </source>
</evidence>
<dbReference type="Pfam" id="PF01475">
    <property type="entry name" value="FUR"/>
    <property type="match status" value="1"/>
</dbReference>
<dbReference type="GO" id="GO:0000976">
    <property type="term" value="F:transcription cis-regulatory region binding"/>
    <property type="evidence" value="ECO:0007669"/>
    <property type="project" value="TreeGrafter"/>
</dbReference>
<keyword evidence="2" id="KW-0678">Repressor</keyword>
<dbReference type="GO" id="GO:0008270">
    <property type="term" value="F:zinc ion binding"/>
    <property type="evidence" value="ECO:0007669"/>
    <property type="project" value="TreeGrafter"/>
</dbReference>
<feature type="binding site" evidence="7">
    <location>
        <position position="135"/>
    </location>
    <ligand>
        <name>Zn(2+)</name>
        <dbReference type="ChEBI" id="CHEBI:29105"/>
    </ligand>
</feature>
<dbReference type="SUPFAM" id="SSF46785">
    <property type="entry name" value="Winged helix' DNA-binding domain"/>
    <property type="match status" value="1"/>
</dbReference>
<accession>A0A142V8B8</accession>
<dbReference type="InterPro" id="IPR043135">
    <property type="entry name" value="Fur_C"/>
</dbReference>